<name>A0A067S5D1_GALM3</name>
<evidence type="ECO:0000313" key="2">
    <source>
        <dbReference type="EMBL" id="KDR65991.1"/>
    </source>
</evidence>
<evidence type="ECO:0000256" key="1">
    <source>
        <dbReference type="SAM" id="MobiDB-lite"/>
    </source>
</evidence>
<feature type="region of interest" description="Disordered" evidence="1">
    <location>
        <begin position="413"/>
        <end position="439"/>
    </location>
</feature>
<feature type="region of interest" description="Disordered" evidence="1">
    <location>
        <begin position="301"/>
        <end position="397"/>
    </location>
</feature>
<feature type="compositionally biased region" description="Basic and acidic residues" evidence="1">
    <location>
        <begin position="104"/>
        <end position="124"/>
    </location>
</feature>
<feature type="region of interest" description="Disordered" evidence="1">
    <location>
        <begin position="191"/>
        <end position="225"/>
    </location>
</feature>
<keyword evidence="3" id="KW-1185">Reference proteome</keyword>
<feature type="region of interest" description="Disordered" evidence="1">
    <location>
        <begin position="23"/>
        <end position="166"/>
    </location>
</feature>
<dbReference type="EMBL" id="KL142429">
    <property type="protein sequence ID" value="KDR65991.1"/>
    <property type="molecule type" value="Genomic_DNA"/>
</dbReference>
<gene>
    <name evidence="2" type="ORF">GALMADRAFT_217277</name>
</gene>
<evidence type="ECO:0000313" key="3">
    <source>
        <dbReference type="Proteomes" id="UP000027222"/>
    </source>
</evidence>
<feature type="compositionally biased region" description="Pro residues" evidence="1">
    <location>
        <begin position="132"/>
        <end position="141"/>
    </location>
</feature>
<organism evidence="2 3">
    <name type="scientific">Galerina marginata (strain CBS 339.88)</name>
    <dbReference type="NCBI Taxonomy" id="685588"/>
    <lineage>
        <taxon>Eukaryota</taxon>
        <taxon>Fungi</taxon>
        <taxon>Dikarya</taxon>
        <taxon>Basidiomycota</taxon>
        <taxon>Agaricomycotina</taxon>
        <taxon>Agaricomycetes</taxon>
        <taxon>Agaricomycetidae</taxon>
        <taxon>Agaricales</taxon>
        <taxon>Agaricineae</taxon>
        <taxon>Strophariaceae</taxon>
        <taxon>Galerina</taxon>
    </lineage>
</organism>
<dbReference type="AlphaFoldDB" id="A0A067S5D1"/>
<feature type="compositionally biased region" description="Low complexity" evidence="1">
    <location>
        <begin position="301"/>
        <end position="310"/>
    </location>
</feature>
<feature type="compositionally biased region" description="Basic and acidic residues" evidence="1">
    <location>
        <begin position="349"/>
        <end position="364"/>
    </location>
</feature>
<sequence length="537" mass="57353">MSSTPPMSLPPEPPFREPRAVARRIGPSSDASEVGRWGNGGRKCNSNCGWDKDGVIESSLARPQSAAVPSVSITRPSRRNDNANRRNLCPPSPARMGNVQSWKAVDKPMSKERKKEREKDEHTESTGTSFASPPPPPPPPNTRAHPRPDQHSFLPTPPKPNQNRDPSIVQAQVRHPQERLVGCASIPKSKNTKQVNIGSDDSDDCGYGGDGGREGSPAGTRWFSLGKDSSVGGGVRSRCARTREGHPVALVPTLLKASLTSGEGKVAMTVNVDVVGYDTSWAIVAVVGCSLLVSVLRTISSSSSSSSSSSIFVTSFHRPPSPRTRPRPLTPTHIFDPPTLLPPFLPTHPKTEPESRFIDRETLSKRSSTRSSGYGGRKGSPAGTVNGSSTPGGDGPVWEIEAATLAEREAAALPLGEERRARGGLPAIPSRTAPTHSNDDNAAAAVVARRIVQPTILPLLSHFSATCVVYASAFPARQLNVEIFGCDTTMIRRSSLAKTTTVGTSAIRLYNPVLQGKTTMLNEGIPNWCHRPIASTN</sequence>
<proteinExistence type="predicted"/>
<dbReference type="Proteomes" id="UP000027222">
    <property type="component" value="Unassembled WGS sequence"/>
</dbReference>
<dbReference type="HOGENOM" id="CLU_507191_0_0_1"/>
<protein>
    <submittedName>
        <fullName evidence="2">Uncharacterized protein</fullName>
    </submittedName>
</protein>
<reference evidence="3" key="1">
    <citation type="journal article" date="2014" name="Proc. Natl. Acad. Sci. U.S.A.">
        <title>Extensive sampling of basidiomycete genomes demonstrates inadequacy of the white-rot/brown-rot paradigm for wood decay fungi.</title>
        <authorList>
            <person name="Riley R."/>
            <person name="Salamov A.A."/>
            <person name="Brown D.W."/>
            <person name="Nagy L.G."/>
            <person name="Floudas D."/>
            <person name="Held B.W."/>
            <person name="Levasseur A."/>
            <person name="Lombard V."/>
            <person name="Morin E."/>
            <person name="Otillar R."/>
            <person name="Lindquist E.A."/>
            <person name="Sun H."/>
            <person name="LaButti K.M."/>
            <person name="Schmutz J."/>
            <person name="Jabbour D."/>
            <person name="Luo H."/>
            <person name="Baker S.E."/>
            <person name="Pisabarro A.G."/>
            <person name="Walton J.D."/>
            <person name="Blanchette R.A."/>
            <person name="Henrissat B."/>
            <person name="Martin F."/>
            <person name="Cullen D."/>
            <person name="Hibbett D.S."/>
            <person name="Grigoriev I.V."/>
        </authorList>
    </citation>
    <scope>NUCLEOTIDE SEQUENCE [LARGE SCALE GENOMIC DNA]</scope>
    <source>
        <strain evidence="3">CBS 339.88</strain>
    </source>
</reference>
<accession>A0A067S5D1</accession>